<dbReference type="NCBIfam" id="TIGR01496">
    <property type="entry name" value="DHPS"/>
    <property type="match status" value="1"/>
</dbReference>
<reference evidence="10" key="1">
    <citation type="submission" date="2013-08" db="EMBL/GenBank/DDBJ databases">
        <authorList>
            <person name="Mendez C."/>
            <person name="Richter M."/>
            <person name="Ferrer M."/>
            <person name="Sanchez J."/>
        </authorList>
    </citation>
    <scope>NUCLEOTIDE SEQUENCE</scope>
</reference>
<keyword evidence="6" id="KW-0479">Metal-binding</keyword>
<reference evidence="10" key="2">
    <citation type="journal article" date="2014" name="ISME J.">
        <title>Microbial stratification in low pH oxic and suboxic macroscopic growths along an acid mine drainage.</title>
        <authorList>
            <person name="Mendez-Garcia C."/>
            <person name="Mesa V."/>
            <person name="Sprenger R.R."/>
            <person name="Richter M."/>
            <person name="Diez M.S."/>
            <person name="Solano J."/>
            <person name="Bargiela R."/>
            <person name="Golyshina O.V."/>
            <person name="Manteca A."/>
            <person name="Ramos J.L."/>
            <person name="Gallego J.R."/>
            <person name="Llorente I."/>
            <person name="Martins Dos Santos V.A."/>
            <person name="Jensen O.N."/>
            <person name="Pelaez A.I."/>
            <person name="Sanchez J."/>
            <person name="Ferrer M."/>
        </authorList>
    </citation>
    <scope>NUCLEOTIDE SEQUENCE</scope>
</reference>
<gene>
    <name evidence="10" type="ORF">B1A_02653</name>
</gene>
<dbReference type="AlphaFoldDB" id="T1D6G1"/>
<keyword evidence="8" id="KW-0289">Folate biosynthesis</keyword>
<feature type="non-terminal residue" evidence="10">
    <location>
        <position position="1"/>
    </location>
</feature>
<name>T1D6G1_9ZZZZ</name>
<dbReference type="PROSITE" id="PS50972">
    <property type="entry name" value="PTERIN_BINDING"/>
    <property type="match status" value="1"/>
</dbReference>
<dbReference type="InterPro" id="IPR045031">
    <property type="entry name" value="DHP_synth-like"/>
</dbReference>
<comment type="catalytic activity">
    <reaction evidence="1">
        <text>(7,8-dihydropterin-6-yl)methyl diphosphate + 4-aminobenzoate = 7,8-dihydropteroate + diphosphate</text>
        <dbReference type="Rhea" id="RHEA:19949"/>
        <dbReference type="ChEBI" id="CHEBI:17836"/>
        <dbReference type="ChEBI" id="CHEBI:17839"/>
        <dbReference type="ChEBI" id="CHEBI:33019"/>
        <dbReference type="ChEBI" id="CHEBI:72950"/>
        <dbReference type="EC" id="2.5.1.15"/>
    </reaction>
</comment>
<evidence type="ECO:0000313" key="10">
    <source>
        <dbReference type="EMBL" id="EQD77865.1"/>
    </source>
</evidence>
<dbReference type="GO" id="GO:0046654">
    <property type="term" value="P:tetrahydrofolate biosynthetic process"/>
    <property type="evidence" value="ECO:0007669"/>
    <property type="project" value="TreeGrafter"/>
</dbReference>
<evidence type="ECO:0000256" key="5">
    <source>
        <dbReference type="ARBA" id="ARBA00022679"/>
    </source>
</evidence>
<organism evidence="10">
    <name type="scientific">mine drainage metagenome</name>
    <dbReference type="NCBI Taxonomy" id="410659"/>
    <lineage>
        <taxon>unclassified sequences</taxon>
        <taxon>metagenomes</taxon>
        <taxon>ecological metagenomes</taxon>
    </lineage>
</organism>
<dbReference type="Gene3D" id="3.20.20.20">
    <property type="entry name" value="Dihydropteroate synthase-like"/>
    <property type="match status" value="1"/>
</dbReference>
<comment type="cofactor">
    <cofactor evidence="2">
        <name>Mg(2+)</name>
        <dbReference type="ChEBI" id="CHEBI:18420"/>
    </cofactor>
</comment>
<dbReference type="Pfam" id="PF00809">
    <property type="entry name" value="Pterin_bind"/>
    <property type="match status" value="1"/>
</dbReference>
<evidence type="ECO:0000256" key="7">
    <source>
        <dbReference type="ARBA" id="ARBA00022842"/>
    </source>
</evidence>
<evidence type="ECO:0000256" key="2">
    <source>
        <dbReference type="ARBA" id="ARBA00001946"/>
    </source>
</evidence>
<dbReference type="EC" id="2.5.1.15" evidence="4"/>
<evidence type="ECO:0000256" key="1">
    <source>
        <dbReference type="ARBA" id="ARBA00000012"/>
    </source>
</evidence>
<dbReference type="InterPro" id="IPR011005">
    <property type="entry name" value="Dihydropteroate_synth-like_sf"/>
</dbReference>
<protein>
    <recommendedName>
        <fullName evidence="4">dihydropteroate synthase</fullName>
        <ecNumber evidence="4">2.5.1.15</ecNumber>
    </recommendedName>
</protein>
<feature type="domain" description="Pterin-binding" evidence="9">
    <location>
        <begin position="1"/>
        <end position="194"/>
    </location>
</feature>
<sequence length="201" mass="22618">YTEEEKRLSHSLVNIDHSNIEVSLDTRNPTTADHFSDEIDYINDIGGFVLNDMMEIAKRERKKCIVMHMKGTPETMGSLIAYDDPVAEIIMFFYERIKTMTDFGISPESIVIDPGIGFAKSAETSIEIISKAISFNIGVPILFGTSRKSFIKKITGTEVKERLPETIATSLYLATKGIEILRVHDVNENRNALLTMQQLTL</sequence>
<comment type="pathway">
    <text evidence="3">Cofactor biosynthesis; tetrahydrofolate biosynthesis; 7,8-dihydrofolate from 2-amino-4-hydroxy-6-hydroxymethyl-7,8-dihydropteridine diphosphate and 4-aminobenzoate: step 1/2.</text>
</comment>
<accession>T1D6G1</accession>
<dbReference type="GO" id="GO:0046656">
    <property type="term" value="P:folic acid biosynthetic process"/>
    <property type="evidence" value="ECO:0007669"/>
    <property type="project" value="UniProtKB-KW"/>
</dbReference>
<dbReference type="EMBL" id="AUZX01001965">
    <property type="protein sequence ID" value="EQD77865.1"/>
    <property type="molecule type" value="Genomic_DNA"/>
</dbReference>
<evidence type="ECO:0000256" key="3">
    <source>
        <dbReference type="ARBA" id="ARBA00004763"/>
    </source>
</evidence>
<proteinExistence type="predicted"/>
<evidence type="ECO:0000259" key="9">
    <source>
        <dbReference type="PROSITE" id="PS50972"/>
    </source>
</evidence>
<dbReference type="GO" id="GO:0004156">
    <property type="term" value="F:dihydropteroate synthase activity"/>
    <property type="evidence" value="ECO:0007669"/>
    <property type="project" value="UniProtKB-EC"/>
</dbReference>
<evidence type="ECO:0000256" key="4">
    <source>
        <dbReference type="ARBA" id="ARBA00012458"/>
    </source>
</evidence>
<dbReference type="InterPro" id="IPR000489">
    <property type="entry name" value="Pterin-binding_dom"/>
</dbReference>
<evidence type="ECO:0000256" key="8">
    <source>
        <dbReference type="ARBA" id="ARBA00022909"/>
    </source>
</evidence>
<evidence type="ECO:0000256" key="6">
    <source>
        <dbReference type="ARBA" id="ARBA00022723"/>
    </source>
</evidence>
<dbReference type="InterPro" id="IPR006390">
    <property type="entry name" value="DHP_synth_dom"/>
</dbReference>
<dbReference type="PANTHER" id="PTHR20941">
    <property type="entry name" value="FOLATE SYNTHESIS PROTEINS"/>
    <property type="match status" value="1"/>
</dbReference>
<dbReference type="PANTHER" id="PTHR20941:SF1">
    <property type="entry name" value="FOLIC ACID SYNTHESIS PROTEIN FOL1"/>
    <property type="match status" value="1"/>
</dbReference>
<keyword evidence="7" id="KW-0460">Magnesium</keyword>
<dbReference type="GO" id="GO:0005829">
    <property type="term" value="C:cytosol"/>
    <property type="evidence" value="ECO:0007669"/>
    <property type="project" value="TreeGrafter"/>
</dbReference>
<dbReference type="SUPFAM" id="SSF51717">
    <property type="entry name" value="Dihydropteroate synthetase-like"/>
    <property type="match status" value="1"/>
</dbReference>
<comment type="caution">
    <text evidence="10">The sequence shown here is derived from an EMBL/GenBank/DDBJ whole genome shotgun (WGS) entry which is preliminary data.</text>
</comment>
<keyword evidence="5 10" id="KW-0808">Transferase</keyword>
<dbReference type="GO" id="GO:0046872">
    <property type="term" value="F:metal ion binding"/>
    <property type="evidence" value="ECO:0007669"/>
    <property type="project" value="UniProtKB-KW"/>
</dbReference>